<feature type="domain" description="Immunoglobulin V-set" evidence="4">
    <location>
        <begin position="402"/>
        <end position="479"/>
    </location>
</feature>
<dbReference type="InterPro" id="IPR036179">
    <property type="entry name" value="Ig-like_dom_sf"/>
</dbReference>
<dbReference type="EMBL" id="CAWUFR010001481">
    <property type="protein sequence ID" value="CAK6983855.1"/>
    <property type="molecule type" value="Genomic_DNA"/>
</dbReference>
<sequence>MICFLVFCCLAGCCLGLEVRQFPSDVITKPGEVPISCTHNKTDYRVMLWYQRSHGDTAMKLIGYLNYADVKMEENYTREEFNISGDLLQSLSHSSHHQSQQRITMRERTIMIGFLLYYHIIGFSLGVQIHQSPSDIIQKVGDNVELVCTHEQADYTVMLWYQKSPGDTALKLIGYGNLKFTNPLQQRLQSVHHIQHDAVSSHYFHHHFVWIKGVYLNKEKQVFQEPRNLLWKPNDEVKLNCTHKILSYDTILWYQRSAGDTALKLIAYMRYKTPKVEPPFQSRFKCSTMSSSVHTFVFLFVFSFCQVNAVTFLQSPPQIVNESTEVQIECSHDDSGLLLMLWYQQRKDSLSMTLIGYGYPDSQNYEDSHWKKLHFSCSSSNYQAKTVTFHPSHPRIVAETVRVDFKCHHNDSGLNIMLWYQQTHSGVMNLIGYNYIGSNPDYETLFKNRFEITREDIQNGALIIENVNVSDSAVYFCAASTQ</sequence>
<dbReference type="GO" id="GO:0005886">
    <property type="term" value="C:plasma membrane"/>
    <property type="evidence" value="ECO:0007669"/>
    <property type="project" value="TreeGrafter"/>
</dbReference>
<dbReference type="Proteomes" id="UP001314229">
    <property type="component" value="Unassembled WGS sequence"/>
</dbReference>
<feature type="signal peptide" evidence="3">
    <location>
        <begin position="1"/>
        <end position="16"/>
    </location>
</feature>
<evidence type="ECO:0000313" key="6">
    <source>
        <dbReference type="Proteomes" id="UP001314229"/>
    </source>
</evidence>
<dbReference type="GO" id="GO:0007166">
    <property type="term" value="P:cell surface receptor signaling pathway"/>
    <property type="evidence" value="ECO:0007669"/>
    <property type="project" value="TreeGrafter"/>
</dbReference>
<name>A0AAV1QL76_SCOSC</name>
<evidence type="ECO:0000256" key="2">
    <source>
        <dbReference type="ARBA" id="ARBA00022859"/>
    </source>
</evidence>
<keyword evidence="2" id="KW-0391">Immunity</keyword>
<proteinExistence type="predicted"/>
<dbReference type="PANTHER" id="PTHR23268:SF102">
    <property type="entry name" value="IMMUNOGLOBULIN V-SET DOMAIN-CONTAINING PROTEIN"/>
    <property type="match status" value="1"/>
</dbReference>
<organism evidence="5 6">
    <name type="scientific">Scomber scombrus</name>
    <name type="common">Atlantic mackerel</name>
    <name type="synonym">Scomber vernalis</name>
    <dbReference type="NCBI Taxonomy" id="13677"/>
    <lineage>
        <taxon>Eukaryota</taxon>
        <taxon>Metazoa</taxon>
        <taxon>Chordata</taxon>
        <taxon>Craniata</taxon>
        <taxon>Vertebrata</taxon>
        <taxon>Euteleostomi</taxon>
        <taxon>Actinopterygii</taxon>
        <taxon>Neopterygii</taxon>
        <taxon>Teleostei</taxon>
        <taxon>Neoteleostei</taxon>
        <taxon>Acanthomorphata</taxon>
        <taxon>Pelagiaria</taxon>
        <taxon>Scombriformes</taxon>
        <taxon>Scombridae</taxon>
        <taxon>Scomber</taxon>
    </lineage>
</organism>
<dbReference type="InterPro" id="IPR013783">
    <property type="entry name" value="Ig-like_fold"/>
</dbReference>
<dbReference type="AlphaFoldDB" id="A0AAV1QL76"/>
<gene>
    <name evidence="5" type="ORF">FSCOSCO3_A010388</name>
</gene>
<dbReference type="InterPro" id="IPR050413">
    <property type="entry name" value="TCR_beta_variable"/>
</dbReference>
<dbReference type="SMART" id="SM00406">
    <property type="entry name" value="IGv"/>
    <property type="match status" value="1"/>
</dbReference>
<keyword evidence="6" id="KW-1185">Reference proteome</keyword>
<evidence type="ECO:0000256" key="1">
    <source>
        <dbReference type="ARBA" id="ARBA00022729"/>
    </source>
</evidence>
<dbReference type="GO" id="GO:0002376">
    <property type="term" value="P:immune system process"/>
    <property type="evidence" value="ECO:0007669"/>
    <property type="project" value="UniProtKB-KW"/>
</dbReference>
<evidence type="ECO:0000256" key="3">
    <source>
        <dbReference type="SAM" id="SignalP"/>
    </source>
</evidence>
<reference evidence="5 6" key="1">
    <citation type="submission" date="2024-01" db="EMBL/GenBank/DDBJ databases">
        <authorList>
            <person name="Alioto T."/>
            <person name="Alioto T."/>
            <person name="Gomez Garrido J."/>
        </authorList>
    </citation>
    <scope>NUCLEOTIDE SEQUENCE [LARGE SCALE GENOMIC DNA]</scope>
</reference>
<evidence type="ECO:0000313" key="5">
    <source>
        <dbReference type="EMBL" id="CAK6983855.1"/>
    </source>
</evidence>
<accession>A0AAV1QL76</accession>
<comment type="caution">
    <text evidence="5">The sequence shown here is derived from an EMBL/GenBank/DDBJ whole genome shotgun (WGS) entry which is preliminary data.</text>
</comment>
<dbReference type="Pfam" id="PF07686">
    <property type="entry name" value="V-set"/>
    <property type="match status" value="1"/>
</dbReference>
<protein>
    <submittedName>
        <fullName evidence="5">Ig heavy chain V region 108A</fullName>
    </submittedName>
</protein>
<keyword evidence="1 3" id="KW-0732">Signal</keyword>
<dbReference type="Gene3D" id="2.60.40.10">
    <property type="entry name" value="Immunoglobulins"/>
    <property type="match status" value="5"/>
</dbReference>
<dbReference type="InterPro" id="IPR013106">
    <property type="entry name" value="Ig_V-set"/>
</dbReference>
<evidence type="ECO:0000259" key="4">
    <source>
        <dbReference type="SMART" id="SM00406"/>
    </source>
</evidence>
<dbReference type="PANTHER" id="PTHR23268">
    <property type="entry name" value="T-CELL RECEPTOR BETA CHAIN"/>
    <property type="match status" value="1"/>
</dbReference>
<dbReference type="SUPFAM" id="SSF48726">
    <property type="entry name" value="Immunoglobulin"/>
    <property type="match status" value="5"/>
</dbReference>
<feature type="chain" id="PRO_5043449454" evidence="3">
    <location>
        <begin position="17"/>
        <end position="482"/>
    </location>
</feature>